<evidence type="ECO:0000256" key="1">
    <source>
        <dbReference type="SAM" id="MobiDB-lite"/>
    </source>
</evidence>
<comment type="caution">
    <text evidence="2">The sequence shown here is derived from an EMBL/GenBank/DDBJ whole genome shotgun (WGS) entry which is preliminary data.</text>
</comment>
<dbReference type="AlphaFoldDB" id="A0A9N7Z8F7"/>
<feature type="compositionally biased region" description="Polar residues" evidence="1">
    <location>
        <begin position="186"/>
        <end position="198"/>
    </location>
</feature>
<protein>
    <submittedName>
        <fullName evidence="2">Uncharacterized protein</fullName>
    </submittedName>
</protein>
<reference evidence="2" key="1">
    <citation type="submission" date="2020-03" db="EMBL/GenBank/DDBJ databases">
        <authorList>
            <person name="Weist P."/>
        </authorList>
    </citation>
    <scope>NUCLEOTIDE SEQUENCE</scope>
</reference>
<organism evidence="2 3">
    <name type="scientific">Pleuronectes platessa</name>
    <name type="common">European plaice</name>
    <dbReference type="NCBI Taxonomy" id="8262"/>
    <lineage>
        <taxon>Eukaryota</taxon>
        <taxon>Metazoa</taxon>
        <taxon>Chordata</taxon>
        <taxon>Craniata</taxon>
        <taxon>Vertebrata</taxon>
        <taxon>Euteleostomi</taxon>
        <taxon>Actinopterygii</taxon>
        <taxon>Neopterygii</taxon>
        <taxon>Teleostei</taxon>
        <taxon>Neoteleostei</taxon>
        <taxon>Acanthomorphata</taxon>
        <taxon>Carangaria</taxon>
        <taxon>Pleuronectiformes</taxon>
        <taxon>Pleuronectoidei</taxon>
        <taxon>Pleuronectidae</taxon>
        <taxon>Pleuronectes</taxon>
    </lineage>
</organism>
<dbReference type="Proteomes" id="UP001153269">
    <property type="component" value="Unassembled WGS sequence"/>
</dbReference>
<sequence>MELTGSQHAPLGNLDSLLQTFPVVFSSKGLTAAVSEDVSSGTSTGRVSQLLTDSKGALNTCLEDVTLPKESIHIQELNSGNQGKGGLKMENRRGAAGVDPDHPAEPPFDSLTAEYVRFSFVQRDKRGGAPGQGEFSLMTTPSFEARRRFDAAGLCCRPESSITELPLPSPKPPSSFCAAKKKTRSAEATENNPISSLSRAADRPACTQRSLSTLWRWPRAAADHISIMAAPLSSRRRSHYPQQSARALRRVKCCQCSTLHPFSSARRSLCGG</sequence>
<accession>A0A9N7Z8F7</accession>
<name>A0A9N7Z8F7_PLEPL</name>
<proteinExistence type="predicted"/>
<dbReference type="EMBL" id="CADEAL010004132">
    <property type="protein sequence ID" value="CAB1452534.1"/>
    <property type="molecule type" value="Genomic_DNA"/>
</dbReference>
<feature type="region of interest" description="Disordered" evidence="1">
    <location>
        <begin position="165"/>
        <end position="201"/>
    </location>
</feature>
<evidence type="ECO:0000313" key="3">
    <source>
        <dbReference type="Proteomes" id="UP001153269"/>
    </source>
</evidence>
<feature type="compositionally biased region" description="Basic and acidic residues" evidence="1">
    <location>
        <begin position="87"/>
        <end position="104"/>
    </location>
</feature>
<evidence type="ECO:0000313" key="2">
    <source>
        <dbReference type="EMBL" id="CAB1452534.1"/>
    </source>
</evidence>
<keyword evidence="3" id="KW-1185">Reference proteome</keyword>
<feature type="region of interest" description="Disordered" evidence="1">
    <location>
        <begin position="76"/>
        <end position="107"/>
    </location>
</feature>
<gene>
    <name evidence="2" type="ORF">PLEPLA_LOCUS40284</name>
</gene>